<protein>
    <submittedName>
        <fullName evidence="3">Uncharacterized protein</fullName>
    </submittedName>
</protein>
<dbReference type="RefSeq" id="WP_074759069.1">
    <property type="nucleotide sequence ID" value="NZ_FOGJ01000049.1"/>
</dbReference>
<feature type="compositionally biased region" description="Acidic residues" evidence="1">
    <location>
        <begin position="58"/>
        <end position="77"/>
    </location>
</feature>
<dbReference type="EMBL" id="FOGJ01000049">
    <property type="protein sequence ID" value="SES42582.1"/>
    <property type="molecule type" value="Genomic_DNA"/>
</dbReference>
<evidence type="ECO:0000313" key="4">
    <source>
        <dbReference type="Proteomes" id="UP000182584"/>
    </source>
</evidence>
<feature type="signal peptide" evidence="2">
    <location>
        <begin position="1"/>
        <end position="21"/>
    </location>
</feature>
<feature type="chain" id="PRO_5039237171" evidence="2">
    <location>
        <begin position="22"/>
        <end position="663"/>
    </location>
</feature>
<dbReference type="OrthoDB" id="1864194at2"/>
<gene>
    <name evidence="3" type="ORF">SAMN04487884_14910</name>
</gene>
<dbReference type="eggNOG" id="ENOG50333EN">
    <property type="taxonomic scope" value="Bacteria"/>
</dbReference>
<evidence type="ECO:0000256" key="1">
    <source>
        <dbReference type="SAM" id="MobiDB-lite"/>
    </source>
</evidence>
<evidence type="ECO:0000256" key="2">
    <source>
        <dbReference type="SAM" id="SignalP"/>
    </source>
</evidence>
<accession>A0A1H9X8Y0</accession>
<dbReference type="Proteomes" id="UP000182584">
    <property type="component" value="Unassembled WGS sequence"/>
</dbReference>
<reference evidence="3 4" key="1">
    <citation type="submission" date="2016-10" db="EMBL/GenBank/DDBJ databases">
        <authorList>
            <person name="de Groot N.N."/>
        </authorList>
    </citation>
    <scope>NUCLEOTIDE SEQUENCE [LARGE SCALE GENOMIC DNA]</scope>
    <source>
        <strain evidence="3 4">AR40</strain>
    </source>
</reference>
<dbReference type="AlphaFoldDB" id="A0A1H9X8Y0"/>
<name>A0A1H9X8Y0_BUTFI</name>
<organism evidence="3 4">
    <name type="scientific">Butyrivibrio fibrisolvens</name>
    <dbReference type="NCBI Taxonomy" id="831"/>
    <lineage>
        <taxon>Bacteria</taxon>
        <taxon>Bacillati</taxon>
        <taxon>Bacillota</taxon>
        <taxon>Clostridia</taxon>
        <taxon>Lachnospirales</taxon>
        <taxon>Lachnospiraceae</taxon>
        <taxon>Butyrivibrio</taxon>
    </lineage>
</organism>
<proteinExistence type="predicted"/>
<dbReference type="PROSITE" id="PS51257">
    <property type="entry name" value="PROKAR_LIPOPROTEIN"/>
    <property type="match status" value="1"/>
</dbReference>
<feature type="compositionally biased region" description="Basic and acidic residues" evidence="1">
    <location>
        <begin position="42"/>
        <end position="57"/>
    </location>
</feature>
<keyword evidence="2" id="KW-0732">Signal</keyword>
<sequence length="663" mass="74569">MKRKIVVACILALTLTGCVNTDLSMNADSTEEASKENAAGADDSKSSDDPSDKKTEQTDEEEDETSEETEDEAEESYSGDGYQVVAFDENSMKVTMEPFGEVELIPLIDKDAGKWSSFKIMQDDTELAQVYYSRYHSPKEDDTYYDEISEVGICDINFDGISDVVVVGDTQEGEMIQICAGEYEDYSDSYNYNTFNKPEAIEDYFGSDFSAAATIAFLTDGHPDGQFDSYQEAYEMIASRYCLGHDYADYEYKLIYFDDDDVPELVIDYPGYSVSMYTFADGKLILSIDDWGYGAGGNGGYNYYPKAGLVVNYNTDYAGAILYTYYMTMDENYKVSVAYSEKYYNYEDKDGDGVPSDDELDDWSEDYEGKTEYKCYTGEDLTQDEIVDRISDLVKGTGDEIDYLSGDENLIELNDELTAPGWKVTKLEGEENSFTVGGEEFELSVNVPEEYYKEFTLSNGDSQFQKKILCNTENMFLIEKANGKSYLYINILDEGNSDTLYVFDLNNTKISEPRIYEDYSLFYNDITDANSFVLLKAEDIFGRSVVKKTFTVGFDGMPVSVDKFEYYVGIDSINPGNPVGETGETIVTKKEMTLDSSDNIDSEYYWTEKTIPAGSNLTLYKTDGETYVDLITDDGVGVRFDIKDGVICGEYTVGDFEDVPVFG</sequence>
<evidence type="ECO:0000313" key="3">
    <source>
        <dbReference type="EMBL" id="SES42582.1"/>
    </source>
</evidence>
<feature type="region of interest" description="Disordered" evidence="1">
    <location>
        <begin position="28"/>
        <end position="82"/>
    </location>
</feature>